<dbReference type="InterPro" id="IPR011049">
    <property type="entry name" value="Serralysin-like_metalloprot_C"/>
</dbReference>
<dbReference type="Proteomes" id="UP000292298">
    <property type="component" value="Unassembled WGS sequence"/>
</dbReference>
<keyword evidence="4" id="KW-1185">Reference proteome</keyword>
<dbReference type="InterPro" id="IPR001343">
    <property type="entry name" value="Hemolysn_Ca-bd"/>
</dbReference>
<name>A0A4Q8D0T3_9GAMM</name>
<evidence type="ECO:0000313" key="3">
    <source>
        <dbReference type="EMBL" id="RZU98913.1"/>
    </source>
</evidence>
<sequence>MDEAIATVLQVEGEVWARAAGGEMRLLSAGDSIFLGETVVTAQGASAGLGFGSGEIVQVANGQSLLMSTDLVASDEPSADEQAVTEQGGEDVLALLDGDGDILEGLEAPAAGDAGAGGAAGGGRTLVEVTRVVEQIDPLAFEFDGPSAVDNQTFADAGPGEAGAVDVTAGITVNLDDVNAANAANAPINGGTTDVEEGQQVGLTITDGTTTVNATATIQSDGSYSTTANLAGLTDGNLTVTATVQDQAGNTATDTDSAALDTEAQAGTVIVDDITADDIINATESVQPITVIGSAIGGDISADDPVTMTINGTTYTTTVASDGTWSVEVDGSDLAADTKFDVTVDSTDDAGNTVTSTGKSTHGVDTDAGRHEGDSSDDVLVGSSGDPVTITFGANIEVDNDSFEIADLSSPDSEIEIPVDTGANVKVYSEGYRDTDQSGLTFRGTGQKGGMGVDDGSSIQAQQPSQLGYREYSEWTTVEIDGELSRPIARLVEKEGSQTIVMNFDEPSTGLKASVNRLFENEGEVGQVEALYGGESQGVWTFSGVDSGTISNGDTIDFDINGNNGSFELPAGVVFDQLRFTATDYADDYSKNNDSSDYYLKSITYEQAYASDDLLIGGNGNDELTGLLGNDVFQWNSGDQGDTSTPANDVITDFGTVDGNKDVLDLRDLLVGEEQSEPISDFLSVEEDTDNGDLVFTVSHDGGLGDAPPVNATQTIRLEGKQFADFDDASTSDELIQNMLDNGQLSIDT</sequence>
<dbReference type="NCBIfam" id="TIGR03661">
    <property type="entry name" value="T1SS_VCA0849"/>
    <property type="match status" value="1"/>
</dbReference>
<feature type="compositionally biased region" description="Polar residues" evidence="2">
    <location>
        <begin position="349"/>
        <end position="360"/>
    </location>
</feature>
<dbReference type="InterPro" id="IPR013783">
    <property type="entry name" value="Ig-like_fold"/>
</dbReference>
<protein>
    <submittedName>
        <fullName evidence="3">Putative secreted protein (Type I secretion substrate)</fullName>
    </submittedName>
</protein>
<feature type="compositionally biased region" description="Basic and acidic residues" evidence="2">
    <location>
        <begin position="362"/>
        <end position="374"/>
    </location>
</feature>
<dbReference type="SUPFAM" id="SSF51120">
    <property type="entry name" value="beta-Roll"/>
    <property type="match status" value="1"/>
</dbReference>
<reference evidence="3 4" key="1">
    <citation type="submission" date="2019-02" db="EMBL/GenBank/DDBJ databases">
        <title>Genomic Encyclopedia of Type Strains, Phase IV (KMG-IV): sequencing the most valuable type-strain genomes for metagenomic binning, comparative biology and taxonomic classification.</title>
        <authorList>
            <person name="Goeker M."/>
        </authorList>
    </citation>
    <scope>NUCLEOTIDE SEQUENCE [LARGE SCALE GENOMIC DNA]</scope>
    <source>
        <strain evidence="3 4">DSM 21056</strain>
    </source>
</reference>
<dbReference type="NCBIfam" id="NF033510">
    <property type="entry name" value="Ca_tandemer"/>
    <property type="match status" value="2"/>
</dbReference>
<dbReference type="InterPro" id="IPR047777">
    <property type="entry name" value="LapA-like_RM"/>
</dbReference>
<evidence type="ECO:0000256" key="2">
    <source>
        <dbReference type="SAM" id="MobiDB-lite"/>
    </source>
</evidence>
<feature type="region of interest" description="Disordered" evidence="2">
    <location>
        <begin position="348"/>
        <end position="381"/>
    </location>
</feature>
<evidence type="ECO:0000256" key="1">
    <source>
        <dbReference type="ARBA" id="ARBA00022837"/>
    </source>
</evidence>
<keyword evidence="1" id="KW-0106">Calcium</keyword>
<dbReference type="Gene3D" id="2.60.40.10">
    <property type="entry name" value="Immunoglobulins"/>
    <property type="match status" value="2"/>
</dbReference>
<gene>
    <name evidence="3" type="ORF">EV698_1179</name>
</gene>
<dbReference type="NCBIfam" id="NF033682">
    <property type="entry name" value="retention_LapA"/>
    <property type="match status" value="1"/>
</dbReference>
<accession>A0A4Q8D0T3</accession>
<dbReference type="Gene3D" id="2.150.10.10">
    <property type="entry name" value="Serralysin-like metalloprotease, C-terminal"/>
    <property type="match status" value="1"/>
</dbReference>
<dbReference type="GO" id="GO:0005509">
    <property type="term" value="F:calcium ion binding"/>
    <property type="evidence" value="ECO:0007669"/>
    <property type="project" value="InterPro"/>
</dbReference>
<dbReference type="InterPro" id="IPR049826">
    <property type="entry name" value="Ig-like_ice"/>
</dbReference>
<proteinExistence type="predicted"/>
<organism evidence="3 4">
    <name type="scientific">Spiribacter vilamensis</name>
    <dbReference type="NCBI Taxonomy" id="531306"/>
    <lineage>
        <taxon>Bacteria</taxon>
        <taxon>Pseudomonadati</taxon>
        <taxon>Pseudomonadota</taxon>
        <taxon>Gammaproteobacteria</taxon>
        <taxon>Chromatiales</taxon>
        <taxon>Ectothiorhodospiraceae</taxon>
        <taxon>Spiribacter</taxon>
    </lineage>
</organism>
<dbReference type="InterPro" id="IPR019960">
    <property type="entry name" value="T1SS_VCA0849"/>
</dbReference>
<dbReference type="Pfam" id="PF00353">
    <property type="entry name" value="HemolysinCabind"/>
    <property type="match status" value="1"/>
</dbReference>
<dbReference type="AlphaFoldDB" id="A0A4Q8D0T3"/>
<dbReference type="RefSeq" id="WP_165385734.1">
    <property type="nucleotide sequence ID" value="NZ_SHLI01000001.1"/>
</dbReference>
<dbReference type="EMBL" id="SHLI01000001">
    <property type="protein sequence ID" value="RZU98913.1"/>
    <property type="molecule type" value="Genomic_DNA"/>
</dbReference>
<dbReference type="NCBIfam" id="NF012196">
    <property type="entry name" value="Ig_like_ice"/>
    <property type="match status" value="1"/>
</dbReference>
<comment type="caution">
    <text evidence="3">The sequence shown here is derived from an EMBL/GenBank/DDBJ whole genome shotgun (WGS) entry which is preliminary data.</text>
</comment>
<evidence type="ECO:0000313" key="4">
    <source>
        <dbReference type="Proteomes" id="UP000292298"/>
    </source>
</evidence>